<protein>
    <submittedName>
        <fullName evidence="2">Uncharacterized protein</fullName>
    </submittedName>
</protein>
<dbReference type="EMBL" id="BPFH01000010">
    <property type="protein sequence ID" value="GIT97050.1"/>
    <property type="molecule type" value="Genomic_DNA"/>
</dbReference>
<reference evidence="2 3" key="1">
    <citation type="submission" date="2021-05" db="EMBL/GenBank/DDBJ databases">
        <title>Bacteria Genome sequencing.</title>
        <authorList>
            <person name="Takabe Y."/>
            <person name="Nakajima Y."/>
            <person name="Suzuki S."/>
            <person name="Shiozaki T."/>
        </authorList>
    </citation>
    <scope>NUCLEOTIDE SEQUENCE [LARGE SCALE GENOMIC DNA]</scope>
    <source>
        <strain evidence="2 3">AI_62</strain>
    </source>
</reference>
<proteinExistence type="predicted"/>
<accession>A0ABQ4NRZ5</accession>
<organism evidence="2 3">
    <name type="scientific">Jannaschia pagri</name>
    <dbReference type="NCBI Taxonomy" id="2829797"/>
    <lineage>
        <taxon>Bacteria</taxon>
        <taxon>Pseudomonadati</taxon>
        <taxon>Pseudomonadota</taxon>
        <taxon>Alphaproteobacteria</taxon>
        <taxon>Rhodobacterales</taxon>
        <taxon>Roseobacteraceae</taxon>
        <taxon>Jannaschia</taxon>
    </lineage>
</organism>
<comment type="caution">
    <text evidence="2">The sequence shown here is derived from an EMBL/GenBank/DDBJ whole genome shotgun (WGS) entry which is preliminary data.</text>
</comment>
<dbReference type="Proteomes" id="UP000786693">
    <property type="component" value="Unassembled WGS sequence"/>
</dbReference>
<gene>
    <name evidence="2" type="ORF">JANAI62_36730</name>
</gene>
<evidence type="ECO:0000313" key="2">
    <source>
        <dbReference type="EMBL" id="GIT97050.1"/>
    </source>
</evidence>
<keyword evidence="3" id="KW-1185">Reference proteome</keyword>
<keyword evidence="1" id="KW-0732">Signal</keyword>
<dbReference type="RefSeq" id="WP_220750534.1">
    <property type="nucleotide sequence ID" value="NZ_BPFH01000010.1"/>
</dbReference>
<name>A0ABQ4NRZ5_9RHOB</name>
<feature type="chain" id="PRO_5045242506" evidence="1">
    <location>
        <begin position="28"/>
        <end position="151"/>
    </location>
</feature>
<sequence length="151" mass="16077">MFYLRRMIRRAAPWCAAFCLSAAPALADWRYDGSVGLAGQARVTDTDGVTDLILECGNGGDPSFFVQGIALREGTRATFVVDQVPVASGEVRIGFQRYEIFLDFPSIDKVVSALRSGRTLVIALPGATVGQFSLKGSSKAIGNMAPRGCAV</sequence>
<feature type="signal peptide" evidence="1">
    <location>
        <begin position="1"/>
        <end position="27"/>
    </location>
</feature>
<evidence type="ECO:0000256" key="1">
    <source>
        <dbReference type="SAM" id="SignalP"/>
    </source>
</evidence>
<evidence type="ECO:0000313" key="3">
    <source>
        <dbReference type="Proteomes" id="UP000786693"/>
    </source>
</evidence>